<accession>X1U184</accession>
<dbReference type="EMBL" id="BARW01025681">
    <property type="protein sequence ID" value="GAJ11279.1"/>
    <property type="molecule type" value="Genomic_DNA"/>
</dbReference>
<protein>
    <submittedName>
        <fullName evidence="1">Uncharacterized protein</fullName>
    </submittedName>
</protein>
<evidence type="ECO:0000313" key="1">
    <source>
        <dbReference type="EMBL" id="GAJ11279.1"/>
    </source>
</evidence>
<reference evidence="1" key="1">
    <citation type="journal article" date="2014" name="Front. Microbiol.">
        <title>High frequency of phylogenetically diverse reductive dehalogenase-homologous genes in deep subseafloor sedimentary metagenomes.</title>
        <authorList>
            <person name="Kawai M."/>
            <person name="Futagami T."/>
            <person name="Toyoda A."/>
            <person name="Takaki Y."/>
            <person name="Nishi S."/>
            <person name="Hori S."/>
            <person name="Arai W."/>
            <person name="Tsubouchi T."/>
            <person name="Morono Y."/>
            <person name="Uchiyama I."/>
            <person name="Ito T."/>
            <person name="Fujiyama A."/>
            <person name="Inagaki F."/>
            <person name="Takami H."/>
        </authorList>
    </citation>
    <scope>NUCLEOTIDE SEQUENCE</scope>
    <source>
        <strain evidence="1">Expedition CK06-06</strain>
    </source>
</reference>
<proteinExistence type="predicted"/>
<sequence>MLVETFRFEKSFVKSARKKAIVGFDENCPPANLEGAVDFFE</sequence>
<gene>
    <name evidence="1" type="ORF">S12H4_42042</name>
</gene>
<name>X1U184_9ZZZZ</name>
<organism evidence="1">
    <name type="scientific">marine sediment metagenome</name>
    <dbReference type="NCBI Taxonomy" id="412755"/>
    <lineage>
        <taxon>unclassified sequences</taxon>
        <taxon>metagenomes</taxon>
        <taxon>ecological metagenomes</taxon>
    </lineage>
</organism>
<dbReference type="AlphaFoldDB" id="X1U184"/>
<feature type="non-terminal residue" evidence="1">
    <location>
        <position position="41"/>
    </location>
</feature>
<comment type="caution">
    <text evidence="1">The sequence shown here is derived from an EMBL/GenBank/DDBJ whole genome shotgun (WGS) entry which is preliminary data.</text>
</comment>